<protein>
    <submittedName>
        <fullName evidence="1">Uncharacterized protein</fullName>
    </submittedName>
</protein>
<proteinExistence type="predicted"/>
<dbReference type="AlphaFoldDB" id="A0A3M7P8N9"/>
<accession>A0A3M7P8N9</accession>
<sequence>MKNSSNDKISDFLQITETNFDDLKLSSSSIIQTEVLDSQSVSRISHITDNNLSGKSCVVDVENSFKKPQYKIAIDFLESERYHPLYRKQNEIAKTISENNTSNRLCKCDKNFIFQQIELGYYQNIVLSFMIFLIRL</sequence>
<evidence type="ECO:0000313" key="1">
    <source>
        <dbReference type="EMBL" id="RMZ95466.1"/>
    </source>
</evidence>
<gene>
    <name evidence="1" type="ORF">BpHYR1_031666</name>
</gene>
<dbReference type="EMBL" id="REGN01012408">
    <property type="protein sequence ID" value="RMZ95466.1"/>
    <property type="molecule type" value="Genomic_DNA"/>
</dbReference>
<organism evidence="1 2">
    <name type="scientific">Brachionus plicatilis</name>
    <name type="common">Marine rotifer</name>
    <name type="synonym">Brachionus muelleri</name>
    <dbReference type="NCBI Taxonomy" id="10195"/>
    <lineage>
        <taxon>Eukaryota</taxon>
        <taxon>Metazoa</taxon>
        <taxon>Spiralia</taxon>
        <taxon>Gnathifera</taxon>
        <taxon>Rotifera</taxon>
        <taxon>Eurotatoria</taxon>
        <taxon>Monogononta</taxon>
        <taxon>Pseudotrocha</taxon>
        <taxon>Ploima</taxon>
        <taxon>Brachionidae</taxon>
        <taxon>Brachionus</taxon>
    </lineage>
</organism>
<evidence type="ECO:0000313" key="2">
    <source>
        <dbReference type="Proteomes" id="UP000276133"/>
    </source>
</evidence>
<keyword evidence="2" id="KW-1185">Reference proteome</keyword>
<dbReference type="Proteomes" id="UP000276133">
    <property type="component" value="Unassembled WGS sequence"/>
</dbReference>
<name>A0A3M7P8N9_BRAPC</name>
<comment type="caution">
    <text evidence="1">The sequence shown here is derived from an EMBL/GenBank/DDBJ whole genome shotgun (WGS) entry which is preliminary data.</text>
</comment>
<reference evidence="1 2" key="1">
    <citation type="journal article" date="2018" name="Sci. Rep.">
        <title>Genomic signatures of local adaptation to the degree of environmental predictability in rotifers.</title>
        <authorList>
            <person name="Franch-Gras L."/>
            <person name="Hahn C."/>
            <person name="Garcia-Roger E.M."/>
            <person name="Carmona M.J."/>
            <person name="Serra M."/>
            <person name="Gomez A."/>
        </authorList>
    </citation>
    <scope>NUCLEOTIDE SEQUENCE [LARGE SCALE GENOMIC DNA]</scope>
    <source>
        <strain evidence="1">HYR1</strain>
    </source>
</reference>